<sequence>MDAPPPAATFTCSSPFFFVGRSLLVASPSRYGVNSPSLFTAPLLSPPLLFRLCSRRLCLPSMCASLAVILCDVWSILHSAPVSDLCAAGVPHCRHLAACFGLDRIQRPKMRISYPIRSDKKCADRIEKSAISDPMHP</sequence>
<name>A0ABU6VKT3_9FABA</name>
<proteinExistence type="predicted"/>
<keyword evidence="2" id="KW-1185">Reference proteome</keyword>
<reference evidence="1 2" key="1">
    <citation type="journal article" date="2023" name="Plants (Basel)">
        <title>Bridging the Gap: Combining Genomics and Transcriptomics Approaches to Understand Stylosanthes scabra, an Orphan Legume from the Brazilian Caatinga.</title>
        <authorList>
            <person name="Ferreira-Neto J.R.C."/>
            <person name="da Silva M.D."/>
            <person name="Binneck E."/>
            <person name="de Melo N.F."/>
            <person name="da Silva R.H."/>
            <person name="de Melo A.L.T.M."/>
            <person name="Pandolfi V."/>
            <person name="Bustamante F.O."/>
            <person name="Brasileiro-Vidal A.C."/>
            <person name="Benko-Iseppon A.M."/>
        </authorList>
    </citation>
    <scope>NUCLEOTIDE SEQUENCE [LARGE SCALE GENOMIC DNA]</scope>
    <source>
        <tissue evidence="1">Leaves</tissue>
    </source>
</reference>
<gene>
    <name evidence="1" type="ORF">PIB30_062725</name>
</gene>
<accession>A0ABU6VKT3</accession>
<organism evidence="1 2">
    <name type="scientific">Stylosanthes scabra</name>
    <dbReference type="NCBI Taxonomy" id="79078"/>
    <lineage>
        <taxon>Eukaryota</taxon>
        <taxon>Viridiplantae</taxon>
        <taxon>Streptophyta</taxon>
        <taxon>Embryophyta</taxon>
        <taxon>Tracheophyta</taxon>
        <taxon>Spermatophyta</taxon>
        <taxon>Magnoliopsida</taxon>
        <taxon>eudicotyledons</taxon>
        <taxon>Gunneridae</taxon>
        <taxon>Pentapetalae</taxon>
        <taxon>rosids</taxon>
        <taxon>fabids</taxon>
        <taxon>Fabales</taxon>
        <taxon>Fabaceae</taxon>
        <taxon>Papilionoideae</taxon>
        <taxon>50 kb inversion clade</taxon>
        <taxon>dalbergioids sensu lato</taxon>
        <taxon>Dalbergieae</taxon>
        <taxon>Pterocarpus clade</taxon>
        <taxon>Stylosanthes</taxon>
    </lineage>
</organism>
<comment type="caution">
    <text evidence="1">The sequence shown here is derived from an EMBL/GenBank/DDBJ whole genome shotgun (WGS) entry which is preliminary data.</text>
</comment>
<dbReference type="EMBL" id="JASCZI010151621">
    <property type="protein sequence ID" value="MED6173769.1"/>
    <property type="molecule type" value="Genomic_DNA"/>
</dbReference>
<evidence type="ECO:0000313" key="2">
    <source>
        <dbReference type="Proteomes" id="UP001341840"/>
    </source>
</evidence>
<dbReference type="Proteomes" id="UP001341840">
    <property type="component" value="Unassembled WGS sequence"/>
</dbReference>
<evidence type="ECO:0000313" key="1">
    <source>
        <dbReference type="EMBL" id="MED6173769.1"/>
    </source>
</evidence>
<protein>
    <submittedName>
        <fullName evidence="1">Uncharacterized protein</fullName>
    </submittedName>
</protein>